<feature type="non-terminal residue" evidence="2">
    <location>
        <position position="370"/>
    </location>
</feature>
<evidence type="ECO:0000313" key="2">
    <source>
        <dbReference type="EMBL" id="CAH3169161.1"/>
    </source>
</evidence>
<keyword evidence="3" id="KW-1185">Reference proteome</keyword>
<dbReference type="EMBL" id="CALNXK010000148">
    <property type="protein sequence ID" value="CAH3169161.1"/>
    <property type="molecule type" value="Genomic_DNA"/>
</dbReference>
<protein>
    <submittedName>
        <fullName evidence="2">Uncharacterized protein</fullName>
    </submittedName>
</protein>
<evidence type="ECO:0000313" key="3">
    <source>
        <dbReference type="Proteomes" id="UP001159405"/>
    </source>
</evidence>
<proteinExistence type="predicted"/>
<evidence type="ECO:0000256" key="1">
    <source>
        <dbReference type="SAM" id="MobiDB-lite"/>
    </source>
</evidence>
<name>A0ABN8QR38_9CNID</name>
<sequence>KKCYLCDEILLAGAVPLCKATRNRELTEKKLSTAGSIALSDLLRSVGIGICIAASEEFRSAACKECARKLFNCCTMFHELESAVKARIDVGYSESTEGGIKRLHGNSPRGSTPNSKKIKDIPQQVQEPREPKGRSRKSLFQLEADWTERENLEGAIANLMCLPVTTTKDETAPRLVVRIFMAYSSGRVIEHECTGDEELLVKNLGIKNYKAAAVGVTKFSPLHDKVLEETGKKIKRELKNSSKDPTNTYEYRGELRKLADFRNDHLITEIQQKAPNLHCLVSSSFPRNKKVKNAKNKEALIFASILNPWIPNSYFTFRISTILVLGGCKKEEMDCFNKLGLASHPNSVRNMQKKACFAFDKAATNWKDEI</sequence>
<feature type="non-terminal residue" evidence="2">
    <location>
        <position position="1"/>
    </location>
</feature>
<feature type="region of interest" description="Disordered" evidence="1">
    <location>
        <begin position="99"/>
        <end position="138"/>
    </location>
</feature>
<reference evidence="2 3" key="1">
    <citation type="submission" date="2022-05" db="EMBL/GenBank/DDBJ databases">
        <authorList>
            <consortium name="Genoscope - CEA"/>
            <person name="William W."/>
        </authorList>
    </citation>
    <scope>NUCLEOTIDE SEQUENCE [LARGE SCALE GENOMIC DNA]</scope>
</reference>
<dbReference type="Proteomes" id="UP001159405">
    <property type="component" value="Unassembled WGS sequence"/>
</dbReference>
<gene>
    <name evidence="2" type="ORF">PLOB_00009631</name>
</gene>
<organism evidence="2 3">
    <name type="scientific">Porites lobata</name>
    <dbReference type="NCBI Taxonomy" id="104759"/>
    <lineage>
        <taxon>Eukaryota</taxon>
        <taxon>Metazoa</taxon>
        <taxon>Cnidaria</taxon>
        <taxon>Anthozoa</taxon>
        <taxon>Hexacorallia</taxon>
        <taxon>Scleractinia</taxon>
        <taxon>Fungiina</taxon>
        <taxon>Poritidae</taxon>
        <taxon>Porites</taxon>
    </lineage>
</organism>
<accession>A0ABN8QR38</accession>
<comment type="caution">
    <text evidence="2">The sequence shown here is derived from an EMBL/GenBank/DDBJ whole genome shotgun (WGS) entry which is preliminary data.</text>
</comment>